<gene>
    <name evidence="2" type="ORF">MNOR_LOCUS34812</name>
</gene>
<proteinExistence type="predicted"/>
<evidence type="ECO:0000313" key="3">
    <source>
        <dbReference type="Proteomes" id="UP001497623"/>
    </source>
</evidence>
<evidence type="ECO:0000313" key="2">
    <source>
        <dbReference type="EMBL" id="CAL4176600.1"/>
    </source>
</evidence>
<keyword evidence="3" id="KW-1185">Reference proteome</keyword>
<dbReference type="EMBL" id="CAXKWB010055114">
    <property type="protein sequence ID" value="CAL4176600.1"/>
    <property type="molecule type" value="Genomic_DNA"/>
</dbReference>
<protein>
    <submittedName>
        <fullName evidence="2">Uncharacterized protein</fullName>
    </submittedName>
</protein>
<reference evidence="2 3" key="1">
    <citation type="submission" date="2024-05" db="EMBL/GenBank/DDBJ databases">
        <authorList>
            <person name="Wallberg A."/>
        </authorList>
    </citation>
    <scope>NUCLEOTIDE SEQUENCE [LARGE SCALE GENOMIC DNA]</scope>
</reference>
<accession>A0AAV2SC43</accession>
<dbReference type="Proteomes" id="UP001497623">
    <property type="component" value="Unassembled WGS sequence"/>
</dbReference>
<dbReference type="AlphaFoldDB" id="A0AAV2SC43"/>
<feature type="compositionally biased region" description="Basic and acidic residues" evidence="1">
    <location>
        <begin position="115"/>
        <end position="156"/>
    </location>
</feature>
<feature type="region of interest" description="Disordered" evidence="1">
    <location>
        <begin position="32"/>
        <end position="62"/>
    </location>
</feature>
<comment type="caution">
    <text evidence="2">The sequence shown here is derived from an EMBL/GenBank/DDBJ whole genome shotgun (WGS) entry which is preliminary data.</text>
</comment>
<feature type="region of interest" description="Disordered" evidence="1">
    <location>
        <begin position="111"/>
        <end position="156"/>
    </location>
</feature>
<name>A0AAV2SC43_MEGNR</name>
<sequence length="156" mass="18024">MSTKKVTAKPVSSLKKNPAFAFFSKDALNQVKGPEPIKKGPGATNVPPKKKSASYKYPAEEPSKKANIDKYTADALFKNFLELEKLKREGTKLSRIAEVERLRRIQELEEEQERLEEQQNQREIKTTEHQAEDNQLEQDQREIQTMEHQAEDNQLE</sequence>
<organism evidence="2 3">
    <name type="scientific">Meganyctiphanes norvegica</name>
    <name type="common">Northern krill</name>
    <name type="synonym">Thysanopoda norvegica</name>
    <dbReference type="NCBI Taxonomy" id="48144"/>
    <lineage>
        <taxon>Eukaryota</taxon>
        <taxon>Metazoa</taxon>
        <taxon>Ecdysozoa</taxon>
        <taxon>Arthropoda</taxon>
        <taxon>Crustacea</taxon>
        <taxon>Multicrustacea</taxon>
        <taxon>Malacostraca</taxon>
        <taxon>Eumalacostraca</taxon>
        <taxon>Eucarida</taxon>
        <taxon>Euphausiacea</taxon>
        <taxon>Euphausiidae</taxon>
        <taxon>Meganyctiphanes</taxon>
    </lineage>
</organism>
<evidence type="ECO:0000256" key="1">
    <source>
        <dbReference type="SAM" id="MobiDB-lite"/>
    </source>
</evidence>